<evidence type="ECO:0000256" key="1">
    <source>
        <dbReference type="SAM" id="MobiDB-lite"/>
    </source>
</evidence>
<dbReference type="EMBL" id="JANIIK010000116">
    <property type="protein sequence ID" value="KAJ3587649.1"/>
    <property type="molecule type" value="Genomic_DNA"/>
</dbReference>
<reference evidence="2" key="1">
    <citation type="submission" date="2022-07" db="EMBL/GenBank/DDBJ databases">
        <title>Chromosome-level genome of Muraenolepis orangiensis.</title>
        <authorList>
            <person name="Kim J."/>
        </authorList>
    </citation>
    <scope>NUCLEOTIDE SEQUENCE</scope>
    <source>
        <strain evidence="2">KU_S4_2022</strain>
        <tissue evidence="2">Muscle</tissue>
    </source>
</reference>
<name>A0A9Q0I6H4_9TELE</name>
<gene>
    <name evidence="2" type="ORF">NHX12_011246</name>
</gene>
<feature type="region of interest" description="Disordered" evidence="1">
    <location>
        <begin position="41"/>
        <end position="68"/>
    </location>
</feature>
<dbReference type="AlphaFoldDB" id="A0A9Q0I6H4"/>
<proteinExistence type="predicted"/>
<keyword evidence="3" id="KW-1185">Reference proteome</keyword>
<evidence type="ECO:0000313" key="3">
    <source>
        <dbReference type="Proteomes" id="UP001148018"/>
    </source>
</evidence>
<accession>A0A9Q0I6H4</accession>
<sequence>MPAARSSSPEAHLQKLISRSPSPEDHHLRWKLISKKLFLRRKRHARSPPAPGSAGTPKGYAEHQRSDLWRSAEQEGRCMAVRPGINQGSIDQLWPLAAPHDR</sequence>
<protein>
    <submittedName>
        <fullName evidence="2">Uncharacterized protein</fullName>
    </submittedName>
</protein>
<organism evidence="2 3">
    <name type="scientific">Muraenolepis orangiensis</name>
    <name type="common">Patagonian moray cod</name>
    <dbReference type="NCBI Taxonomy" id="630683"/>
    <lineage>
        <taxon>Eukaryota</taxon>
        <taxon>Metazoa</taxon>
        <taxon>Chordata</taxon>
        <taxon>Craniata</taxon>
        <taxon>Vertebrata</taxon>
        <taxon>Euteleostomi</taxon>
        <taxon>Actinopterygii</taxon>
        <taxon>Neopterygii</taxon>
        <taxon>Teleostei</taxon>
        <taxon>Neoteleostei</taxon>
        <taxon>Acanthomorphata</taxon>
        <taxon>Zeiogadaria</taxon>
        <taxon>Gadariae</taxon>
        <taxon>Gadiformes</taxon>
        <taxon>Muraenolepidoidei</taxon>
        <taxon>Muraenolepididae</taxon>
        <taxon>Muraenolepis</taxon>
    </lineage>
</organism>
<evidence type="ECO:0000313" key="2">
    <source>
        <dbReference type="EMBL" id="KAJ3587649.1"/>
    </source>
</evidence>
<dbReference type="Proteomes" id="UP001148018">
    <property type="component" value="Unassembled WGS sequence"/>
</dbReference>
<comment type="caution">
    <text evidence="2">The sequence shown here is derived from an EMBL/GenBank/DDBJ whole genome shotgun (WGS) entry which is preliminary data.</text>
</comment>
<feature type="region of interest" description="Disordered" evidence="1">
    <location>
        <begin position="1"/>
        <end position="25"/>
    </location>
</feature>